<dbReference type="EMBL" id="FQXJ01000011">
    <property type="protein sequence ID" value="SHI21255.1"/>
    <property type="molecule type" value="Genomic_DNA"/>
</dbReference>
<dbReference type="SUPFAM" id="SSF47413">
    <property type="entry name" value="lambda repressor-like DNA-binding domains"/>
    <property type="match status" value="1"/>
</dbReference>
<sequence>MARSKYTEVELGMIADISGNLKRILHLKGVSQTDLSNKTELPTSTISDYVNGKTLIPPGNLQKIADALNVLKSDINSSFKKTQSYKSIPLIDRICAGEGLLAEQNVEGYIHYPFQDSRQPDYALRVKHDSMIGAGIESGDIVFMRYAQWADYNGQIVATLINNDEEGTLKRIKWSEGSPLIKLMSGNSKHKVIEVLPNQVRVFGVYMGHFRPENHQETS</sequence>
<dbReference type="STRING" id="1121420.SAMN02746098_03080"/>
<evidence type="ECO:0000259" key="1">
    <source>
        <dbReference type="PROSITE" id="PS50943"/>
    </source>
</evidence>
<dbReference type="GO" id="GO:0003677">
    <property type="term" value="F:DNA binding"/>
    <property type="evidence" value="ECO:0007669"/>
    <property type="project" value="InterPro"/>
</dbReference>
<dbReference type="Proteomes" id="UP000183954">
    <property type="component" value="Unassembled WGS sequence"/>
</dbReference>
<dbReference type="Gene3D" id="2.10.109.10">
    <property type="entry name" value="Umud Fragment, subunit A"/>
    <property type="match status" value="1"/>
</dbReference>
<feature type="domain" description="HTH cro/C1-type" evidence="1">
    <location>
        <begin position="21"/>
        <end position="75"/>
    </location>
</feature>
<keyword evidence="3" id="KW-1185">Reference proteome</keyword>
<dbReference type="Gene3D" id="1.10.260.40">
    <property type="entry name" value="lambda repressor-like DNA-binding domains"/>
    <property type="match status" value="1"/>
</dbReference>
<dbReference type="InterPro" id="IPR039418">
    <property type="entry name" value="LexA-like"/>
</dbReference>
<reference evidence="3" key="1">
    <citation type="submission" date="2016-11" db="EMBL/GenBank/DDBJ databases">
        <authorList>
            <person name="Varghese N."/>
            <person name="Submissions S."/>
        </authorList>
    </citation>
    <scope>NUCLEOTIDE SEQUENCE [LARGE SCALE GENOMIC DNA]</scope>
    <source>
        <strain evidence="3">DSM 15449</strain>
    </source>
</reference>
<dbReference type="Pfam" id="PF01381">
    <property type="entry name" value="HTH_3"/>
    <property type="match status" value="1"/>
</dbReference>
<dbReference type="InterPro" id="IPR010982">
    <property type="entry name" value="Lambda_DNA-bd_dom_sf"/>
</dbReference>
<name>A0A1M5ZAK1_9FIRM</name>
<dbReference type="PANTHER" id="PTHR33516">
    <property type="entry name" value="LEXA REPRESSOR"/>
    <property type="match status" value="1"/>
</dbReference>
<dbReference type="PANTHER" id="PTHR33516:SF2">
    <property type="entry name" value="LEXA REPRESSOR-RELATED"/>
    <property type="match status" value="1"/>
</dbReference>
<accession>A0A1M5ZAK1</accession>
<dbReference type="Pfam" id="PF00717">
    <property type="entry name" value="Peptidase_S24"/>
    <property type="match status" value="1"/>
</dbReference>
<gene>
    <name evidence="2" type="ORF">SAMN02746098_03080</name>
</gene>
<dbReference type="CDD" id="cd00093">
    <property type="entry name" value="HTH_XRE"/>
    <property type="match status" value="1"/>
</dbReference>
<evidence type="ECO:0000313" key="3">
    <source>
        <dbReference type="Proteomes" id="UP000183954"/>
    </source>
</evidence>
<dbReference type="InterPro" id="IPR036286">
    <property type="entry name" value="LexA/Signal_pep-like_sf"/>
</dbReference>
<dbReference type="InterPro" id="IPR015927">
    <property type="entry name" value="Peptidase_S24_S26A/B/C"/>
</dbReference>
<dbReference type="RefSeq" id="WP_073030609.1">
    <property type="nucleotide sequence ID" value="NZ_FQXJ01000011.1"/>
</dbReference>
<organism evidence="2 3">
    <name type="scientific">Desulfosporosinus lacus DSM 15449</name>
    <dbReference type="NCBI Taxonomy" id="1121420"/>
    <lineage>
        <taxon>Bacteria</taxon>
        <taxon>Bacillati</taxon>
        <taxon>Bacillota</taxon>
        <taxon>Clostridia</taxon>
        <taxon>Eubacteriales</taxon>
        <taxon>Desulfitobacteriaceae</taxon>
        <taxon>Desulfosporosinus</taxon>
    </lineage>
</organism>
<dbReference type="AlphaFoldDB" id="A0A1M5ZAK1"/>
<dbReference type="PROSITE" id="PS50943">
    <property type="entry name" value="HTH_CROC1"/>
    <property type="match status" value="1"/>
</dbReference>
<evidence type="ECO:0000313" key="2">
    <source>
        <dbReference type="EMBL" id="SHI21255.1"/>
    </source>
</evidence>
<proteinExistence type="predicted"/>
<dbReference type="SUPFAM" id="SSF51306">
    <property type="entry name" value="LexA/Signal peptidase"/>
    <property type="match status" value="1"/>
</dbReference>
<dbReference type="InterPro" id="IPR001387">
    <property type="entry name" value="Cro/C1-type_HTH"/>
</dbReference>
<dbReference type="InterPro" id="IPR050077">
    <property type="entry name" value="LexA_repressor"/>
</dbReference>
<dbReference type="CDD" id="cd06529">
    <property type="entry name" value="S24_LexA-like"/>
    <property type="match status" value="1"/>
</dbReference>
<dbReference type="SMART" id="SM00530">
    <property type="entry name" value="HTH_XRE"/>
    <property type="match status" value="1"/>
</dbReference>
<protein>
    <submittedName>
        <fullName evidence="2">Repressor LexA</fullName>
    </submittedName>
</protein>